<proteinExistence type="predicted"/>
<protein>
    <recommendedName>
        <fullName evidence="4">SipW-cognate class signal peptide</fullName>
    </recommendedName>
</protein>
<dbReference type="InterPro" id="IPR023833">
    <property type="entry name" value="Signal_pept_SipW-depend-type"/>
</dbReference>
<dbReference type="NCBIfam" id="TIGR04088">
    <property type="entry name" value="cognate_SipW"/>
    <property type="match status" value="1"/>
</dbReference>
<dbReference type="EMBL" id="QLYR01000001">
    <property type="protein sequence ID" value="RAQ30064.1"/>
    <property type="molecule type" value="Genomic_DNA"/>
</dbReference>
<accession>A0A328UJA3</accession>
<keyword evidence="3" id="KW-1185">Reference proteome</keyword>
<dbReference type="Proteomes" id="UP000249377">
    <property type="component" value="Unassembled WGS sequence"/>
</dbReference>
<feature type="signal peptide" evidence="1">
    <location>
        <begin position="1"/>
        <end position="31"/>
    </location>
</feature>
<gene>
    <name evidence="2" type="ORF">DPQ25_00715</name>
</gene>
<evidence type="ECO:0000256" key="1">
    <source>
        <dbReference type="SAM" id="SignalP"/>
    </source>
</evidence>
<dbReference type="RefSeq" id="WP_112331260.1">
    <property type="nucleotide sequence ID" value="NZ_QLYR01000001.1"/>
</dbReference>
<name>A0A328UJA3_9FIRM</name>
<evidence type="ECO:0008006" key="4">
    <source>
        <dbReference type="Google" id="ProtNLM"/>
    </source>
</evidence>
<evidence type="ECO:0000313" key="2">
    <source>
        <dbReference type="EMBL" id="RAQ30064.1"/>
    </source>
</evidence>
<organism evidence="2 3">
    <name type="scientific">Hydrogeniiclostridium mannosilyticum</name>
    <dbReference type="NCBI Taxonomy" id="2764322"/>
    <lineage>
        <taxon>Bacteria</taxon>
        <taxon>Bacillati</taxon>
        <taxon>Bacillota</taxon>
        <taxon>Clostridia</taxon>
        <taxon>Eubacteriales</taxon>
        <taxon>Acutalibacteraceae</taxon>
        <taxon>Hydrogeniiclostridium</taxon>
    </lineage>
</organism>
<reference evidence="2 3" key="1">
    <citation type="submission" date="2018-06" db="EMBL/GenBank/DDBJ databases">
        <title>Noncontiguous genome sequence of Ruminococcaceae bacterium ASD2818.</title>
        <authorList>
            <person name="Chaplin A.V."/>
            <person name="Sokolova S.R."/>
            <person name="Kochetkova T.O."/>
            <person name="Goltsov A.Y."/>
            <person name="Trofimov D.Y."/>
            <person name="Efimov B.A."/>
        </authorList>
    </citation>
    <scope>NUCLEOTIDE SEQUENCE [LARGE SCALE GENOMIC DNA]</scope>
    <source>
        <strain evidence="2 3">ASD2818</strain>
    </source>
</reference>
<comment type="caution">
    <text evidence="2">The sequence shown here is derived from an EMBL/GenBank/DDBJ whole genome shotgun (WGS) entry which is preliminary data.</text>
</comment>
<sequence>MTQSKHTKRALLASILSVVLCAAMLIGSTFAWFTDSVTSGHNKIVAGNLDVELEYWDEETQQYVSAKDAVLFDETTQWEPGHAEIVYLKVSNKGNLALKYRLSTIDTFEYRYSYNRDGEPILLSDYLELGIVADKNAAKGTFAKREDALKAITESVDYDSFTQEKTLLPAKDGQESADYLAFLVYMPETVGNEANHVGDDAPWIRFSLAVTATQVESESDSFGNDYDKDLPYPLSDTGDAKKNGTLLYNALQSEKPAYLLGGDADRYYGWSIGFQTKLDLNGNTLTTTGQNALIHVNQGGNLTITGNGTADASKAKEKNGTAVTVDAGGKLTIESGTFIGRNNASCIFNDGGEIVIKGGLFSCDGIDADGRPYVLNQRDNSTGTITVYGGTFINCDPSHTGTEPAGQNDNFVADGYKVISETKDNGDIWYTVVPDPEAGTQVSNADELMKAAENGGKIRLTKDIALSADLRFADGTVLNMNGKTLTVNDGKGSLKTTEGTGTLTIEGNGVINGVLYADRKFNNGGTLIVNAGENFMVNSKSENGWAVYGGMGSKIVLNGGAYNISVKGTAGTIHTLGSSLTVSNAVINVGPDSVMNAYGIYSNASENALTDVTVNGKYSMAVNLKNETGKAVIQGGTFITDRTADGWAPNPTIRYAGTLAISDAAITRVGTGIEYSKTWSKPTAVEGLTMGGCTFTPIGTDNSYLDTDFSK</sequence>
<keyword evidence="1" id="KW-0732">Signal</keyword>
<evidence type="ECO:0000313" key="3">
    <source>
        <dbReference type="Proteomes" id="UP000249377"/>
    </source>
</evidence>
<dbReference type="AlphaFoldDB" id="A0A328UJA3"/>
<feature type="chain" id="PRO_5016456665" description="SipW-cognate class signal peptide" evidence="1">
    <location>
        <begin position="32"/>
        <end position="711"/>
    </location>
</feature>